<proteinExistence type="predicted"/>
<accession>A0A833J1X0</accession>
<dbReference type="AlphaFoldDB" id="A0A833J1X0"/>
<evidence type="ECO:0000313" key="1">
    <source>
        <dbReference type="EMBL" id="KAB7782962.1"/>
    </source>
</evidence>
<evidence type="ECO:0000313" key="2">
    <source>
        <dbReference type="Proteomes" id="UP000469949"/>
    </source>
</evidence>
<protein>
    <submittedName>
        <fullName evidence="1">Uncharacterized protein</fullName>
    </submittedName>
</protein>
<dbReference type="EMBL" id="WEKV01000018">
    <property type="protein sequence ID" value="KAB7782962.1"/>
    <property type="molecule type" value="Genomic_DNA"/>
</dbReference>
<organism evidence="1 2">
    <name type="scientific">Methylorubrum populi</name>
    <dbReference type="NCBI Taxonomy" id="223967"/>
    <lineage>
        <taxon>Bacteria</taxon>
        <taxon>Pseudomonadati</taxon>
        <taxon>Pseudomonadota</taxon>
        <taxon>Alphaproteobacteria</taxon>
        <taxon>Hyphomicrobiales</taxon>
        <taxon>Methylobacteriaceae</taxon>
        <taxon>Methylorubrum</taxon>
    </lineage>
</organism>
<reference evidence="1 2" key="1">
    <citation type="submission" date="2019-10" db="EMBL/GenBank/DDBJ databases">
        <title>Draft Genome Sequence of the Caffeine Degrading Methylotroph Methylorubrum populi PINKEL.</title>
        <authorList>
            <person name="Dawson S.C."/>
            <person name="Zhang X."/>
            <person name="Wright M.E."/>
            <person name="Sharma G."/>
            <person name="Langner J.T."/>
            <person name="Ditty J.L."/>
            <person name="Subuyuj G.A."/>
        </authorList>
    </citation>
    <scope>NUCLEOTIDE SEQUENCE [LARGE SCALE GENOMIC DNA]</scope>
    <source>
        <strain evidence="1 2">Pinkel</strain>
    </source>
</reference>
<gene>
    <name evidence="1" type="ORF">F8B43_4256</name>
</gene>
<comment type="caution">
    <text evidence="1">The sequence shown here is derived from an EMBL/GenBank/DDBJ whole genome shotgun (WGS) entry which is preliminary data.</text>
</comment>
<sequence length="56" mass="6477">MQPPSRQLNRLTSFFHQTIVRVTFYSSRRRGQSCGWHRDRAFAGRTRCACIPHGAA</sequence>
<dbReference type="Proteomes" id="UP000469949">
    <property type="component" value="Unassembled WGS sequence"/>
</dbReference>
<name>A0A833J1X0_9HYPH</name>